<evidence type="ECO:0000313" key="2">
    <source>
        <dbReference type="EMBL" id="TQM11472.1"/>
    </source>
</evidence>
<feature type="region of interest" description="Disordered" evidence="1">
    <location>
        <begin position="146"/>
        <end position="177"/>
    </location>
</feature>
<dbReference type="PANTHER" id="PTHR38588:SF1">
    <property type="entry name" value="BLL0334 PROTEIN"/>
    <property type="match status" value="1"/>
</dbReference>
<evidence type="ECO:0000313" key="3">
    <source>
        <dbReference type="Proteomes" id="UP000315677"/>
    </source>
</evidence>
<protein>
    <submittedName>
        <fullName evidence="2">Carbon monoxide dehydrogenase subunit G</fullName>
    </submittedName>
</protein>
<gene>
    <name evidence="2" type="ORF">FB558_4035</name>
</gene>
<dbReference type="InterPro" id="IPR010419">
    <property type="entry name" value="CO_DH_gsu"/>
</dbReference>
<evidence type="ECO:0000256" key="1">
    <source>
        <dbReference type="SAM" id="MobiDB-lite"/>
    </source>
</evidence>
<dbReference type="PANTHER" id="PTHR38588">
    <property type="entry name" value="BLL0334 PROTEIN"/>
    <property type="match status" value="1"/>
</dbReference>
<keyword evidence="3" id="KW-1185">Reference proteome</keyword>
<comment type="caution">
    <text evidence="2">The sequence shown here is derived from an EMBL/GenBank/DDBJ whole genome shotgun (WGS) entry which is preliminary data.</text>
</comment>
<accession>A0A543DQ50</accession>
<dbReference type="EMBL" id="VFPA01000002">
    <property type="protein sequence ID" value="TQM11472.1"/>
    <property type="molecule type" value="Genomic_DNA"/>
</dbReference>
<reference evidence="2 3" key="1">
    <citation type="submission" date="2019-06" db="EMBL/GenBank/DDBJ databases">
        <title>Sequencing the genomes of 1000 actinobacteria strains.</title>
        <authorList>
            <person name="Klenk H.-P."/>
        </authorList>
    </citation>
    <scope>NUCLEOTIDE SEQUENCE [LARGE SCALE GENOMIC DNA]</scope>
    <source>
        <strain evidence="2 3">DSM 45301</strain>
    </source>
</reference>
<dbReference type="AlphaFoldDB" id="A0A543DQ50"/>
<dbReference type="Proteomes" id="UP000315677">
    <property type="component" value="Unassembled WGS sequence"/>
</dbReference>
<feature type="compositionally biased region" description="Polar residues" evidence="1">
    <location>
        <begin position="146"/>
        <end position="168"/>
    </location>
</feature>
<dbReference type="InterPro" id="IPR023393">
    <property type="entry name" value="START-like_dom_sf"/>
</dbReference>
<dbReference type="RefSeq" id="WP_170231422.1">
    <property type="nucleotide sequence ID" value="NZ_VFPA01000002.1"/>
</dbReference>
<proteinExistence type="predicted"/>
<dbReference type="Pfam" id="PF06240">
    <property type="entry name" value="COXG"/>
    <property type="match status" value="1"/>
</dbReference>
<dbReference type="SUPFAM" id="SSF55961">
    <property type="entry name" value="Bet v1-like"/>
    <property type="match status" value="1"/>
</dbReference>
<sequence length="217" mass="22541">MIIEHEFVVAAPREAVAAFFTDIDRVGSCVPGLEDVVRLEPDHYGALLAVRMGPIRAAFSGTLHLDAGAAPARLTAMGEGRDRATGSVATVRFTADLVEHEPGRTRVTASADVALRGRMAQYGTGVVRAAAGELVREFAACTNASLTGSTDVGTPQEAGSPQRGSASTRVPAAAPAAARRPTGLLTLLLRGMVRSARRRLTAAVTAVRSVGSRGGRR</sequence>
<dbReference type="Gene3D" id="3.30.530.20">
    <property type="match status" value="1"/>
</dbReference>
<organism evidence="2 3">
    <name type="scientific">Pseudonocardia kunmingensis</name>
    <dbReference type="NCBI Taxonomy" id="630975"/>
    <lineage>
        <taxon>Bacteria</taxon>
        <taxon>Bacillati</taxon>
        <taxon>Actinomycetota</taxon>
        <taxon>Actinomycetes</taxon>
        <taxon>Pseudonocardiales</taxon>
        <taxon>Pseudonocardiaceae</taxon>
        <taxon>Pseudonocardia</taxon>
    </lineage>
</organism>
<name>A0A543DQ50_9PSEU</name>